<evidence type="ECO:0000313" key="4">
    <source>
        <dbReference type="Proteomes" id="UP001556367"/>
    </source>
</evidence>
<dbReference type="PANTHER" id="PTHR21032">
    <property type="entry name" value="G PATCH DOMAIN-CONTAINING PROTEIN 11"/>
    <property type="match status" value="1"/>
</dbReference>
<reference evidence="4" key="1">
    <citation type="submission" date="2024-06" db="EMBL/GenBank/DDBJ databases">
        <title>Multi-omics analyses provide insights into the biosynthesis of the anticancer antibiotic pleurotin in Hohenbuehelia grisea.</title>
        <authorList>
            <person name="Weaver J.A."/>
            <person name="Alberti F."/>
        </authorList>
    </citation>
    <scope>NUCLEOTIDE SEQUENCE [LARGE SCALE GENOMIC DNA]</scope>
    <source>
        <strain evidence="4">T-177</strain>
    </source>
</reference>
<protein>
    <recommendedName>
        <fullName evidence="2">DUF4187 domain-containing protein</fullName>
    </recommendedName>
</protein>
<dbReference type="Proteomes" id="UP001556367">
    <property type="component" value="Unassembled WGS sequence"/>
</dbReference>
<feature type="compositionally biased region" description="Basic and acidic residues" evidence="1">
    <location>
        <begin position="43"/>
        <end position="74"/>
    </location>
</feature>
<evidence type="ECO:0000313" key="3">
    <source>
        <dbReference type="EMBL" id="KAL0949619.1"/>
    </source>
</evidence>
<gene>
    <name evidence="3" type="ORF">HGRIS_009664</name>
</gene>
<dbReference type="SMART" id="SM01173">
    <property type="entry name" value="DUF4187"/>
    <property type="match status" value="1"/>
</dbReference>
<feature type="region of interest" description="Disordered" evidence="1">
    <location>
        <begin position="20"/>
        <end position="145"/>
    </location>
</feature>
<sequence>MSDDEADDYLSDKFLVETSAPSAPKTYSNLRKAAQQRSQQKNVENRTKSRYQREIESREEGLSKSLFERAKEEQEAGLSSGSKALSIMMKMGFKPGESLGRPDPEEAPSSGSADTSTNTDNATVDSASEAVLATNDSGKSRHKVEPLPLNEWAGKKGIGTLKRARSPGAVERVAKMAKMEEASNHTDFRDRARQQYEERRAEGRLGPAQRTCVTLDEKADKNFNILWLDPRNPDSFPEGLINALTLHTTYTIPPLPGNRRYEHESPENRLRRQMQADALQPLGDRDEDAVSEKKQGLSAELDYSQDVLEDAAQFLRLQAKDRLDLVLGYLREKYMYCFWCGTQYSSIEEMGDQCPGPDEDLHD</sequence>
<feature type="domain" description="DUF4187" evidence="2">
    <location>
        <begin position="308"/>
        <end position="362"/>
    </location>
</feature>
<organism evidence="3 4">
    <name type="scientific">Hohenbuehelia grisea</name>
    <dbReference type="NCBI Taxonomy" id="104357"/>
    <lineage>
        <taxon>Eukaryota</taxon>
        <taxon>Fungi</taxon>
        <taxon>Dikarya</taxon>
        <taxon>Basidiomycota</taxon>
        <taxon>Agaricomycotina</taxon>
        <taxon>Agaricomycetes</taxon>
        <taxon>Agaricomycetidae</taxon>
        <taxon>Agaricales</taxon>
        <taxon>Pleurotineae</taxon>
        <taxon>Pleurotaceae</taxon>
        <taxon>Hohenbuehelia</taxon>
    </lineage>
</organism>
<comment type="caution">
    <text evidence="3">The sequence shown here is derived from an EMBL/GenBank/DDBJ whole genome shotgun (WGS) entry which is preliminary data.</text>
</comment>
<dbReference type="InterPro" id="IPR025239">
    <property type="entry name" value="DUF4187"/>
</dbReference>
<evidence type="ECO:0000259" key="2">
    <source>
        <dbReference type="SMART" id="SM01173"/>
    </source>
</evidence>
<evidence type="ECO:0000256" key="1">
    <source>
        <dbReference type="SAM" id="MobiDB-lite"/>
    </source>
</evidence>
<keyword evidence="4" id="KW-1185">Reference proteome</keyword>
<dbReference type="Pfam" id="PF13821">
    <property type="entry name" value="DUF4187"/>
    <property type="match status" value="1"/>
</dbReference>
<proteinExistence type="predicted"/>
<dbReference type="PANTHER" id="PTHR21032:SF0">
    <property type="entry name" value="G PATCH DOMAIN-CONTAINING PROTEIN 11"/>
    <property type="match status" value="1"/>
</dbReference>
<feature type="compositionally biased region" description="Polar residues" evidence="1">
    <location>
        <begin position="20"/>
        <end position="42"/>
    </location>
</feature>
<dbReference type="EMBL" id="JASNQZ010000012">
    <property type="protein sequence ID" value="KAL0949619.1"/>
    <property type="molecule type" value="Genomic_DNA"/>
</dbReference>
<accession>A0ABR3J202</accession>
<feature type="compositionally biased region" description="Polar residues" evidence="1">
    <location>
        <begin position="109"/>
        <end position="126"/>
    </location>
</feature>
<name>A0ABR3J202_9AGAR</name>
<dbReference type="InterPro" id="IPR039249">
    <property type="entry name" value="GPATCH11"/>
</dbReference>